<dbReference type="Ensembl" id="ENSGWIT00000002819.1">
    <property type="protein sequence ID" value="ENSGWIP00000002605.1"/>
    <property type="gene ID" value="ENSGWIG00000001405.1"/>
</dbReference>
<feature type="domain" description="Bromo" evidence="4">
    <location>
        <begin position="81"/>
        <end position="130"/>
    </location>
</feature>
<evidence type="ECO:0000256" key="3">
    <source>
        <dbReference type="SAM" id="MobiDB-lite"/>
    </source>
</evidence>
<name>A0A8C5D9W1_GOUWI</name>
<evidence type="ECO:0000313" key="5">
    <source>
        <dbReference type="Ensembl" id="ENSGWIP00000002605.1"/>
    </source>
</evidence>
<dbReference type="InterPro" id="IPR001487">
    <property type="entry name" value="Bromodomain"/>
</dbReference>
<organism evidence="5 6">
    <name type="scientific">Gouania willdenowi</name>
    <name type="common">Blunt-snouted clingfish</name>
    <name type="synonym">Lepadogaster willdenowi</name>
    <dbReference type="NCBI Taxonomy" id="441366"/>
    <lineage>
        <taxon>Eukaryota</taxon>
        <taxon>Metazoa</taxon>
        <taxon>Chordata</taxon>
        <taxon>Craniata</taxon>
        <taxon>Vertebrata</taxon>
        <taxon>Euteleostomi</taxon>
        <taxon>Actinopterygii</taxon>
        <taxon>Neopterygii</taxon>
        <taxon>Teleostei</taxon>
        <taxon>Neoteleostei</taxon>
        <taxon>Acanthomorphata</taxon>
        <taxon>Ovalentaria</taxon>
        <taxon>Blenniimorphae</taxon>
        <taxon>Blenniiformes</taxon>
        <taxon>Gobiesocoidei</taxon>
        <taxon>Gobiesocidae</taxon>
        <taxon>Gobiesocinae</taxon>
        <taxon>Gouania</taxon>
    </lineage>
</organism>
<dbReference type="GO" id="GO:0005634">
    <property type="term" value="C:nucleus"/>
    <property type="evidence" value="ECO:0007669"/>
    <property type="project" value="TreeGrafter"/>
</dbReference>
<evidence type="ECO:0000256" key="1">
    <source>
        <dbReference type="ARBA" id="ARBA00023117"/>
    </source>
</evidence>
<reference evidence="5" key="1">
    <citation type="submission" date="2020-06" db="EMBL/GenBank/DDBJ databases">
        <authorList>
            <consortium name="Wellcome Sanger Institute Data Sharing"/>
        </authorList>
    </citation>
    <scope>NUCLEOTIDE SEQUENCE [LARGE SCALE GENOMIC DNA]</scope>
</reference>
<evidence type="ECO:0000313" key="6">
    <source>
        <dbReference type="Proteomes" id="UP000694680"/>
    </source>
</evidence>
<keyword evidence="1 2" id="KW-0103">Bromodomain</keyword>
<protein>
    <recommendedName>
        <fullName evidence="4">Bromo domain-containing protein</fullName>
    </recommendedName>
</protein>
<reference evidence="5" key="2">
    <citation type="submission" date="2025-08" db="UniProtKB">
        <authorList>
            <consortium name="Ensembl"/>
        </authorList>
    </citation>
    <scope>IDENTIFICATION</scope>
</reference>
<evidence type="ECO:0000256" key="2">
    <source>
        <dbReference type="PROSITE-ProRule" id="PRU00035"/>
    </source>
</evidence>
<sequence length="325" mass="37517">QPHHTMWPFILFLVNESDFITMSDVKVGPSVPSSAPPPEANNGHVTIQLQYLENVVMEALWQHQFHRQDIFLVIVFSGLLHNMIKSPMDLGTIRKRLQNGYYCTAQDCIKDFDTMFNNCYVYNQPGDDIVVMAQTLQKLFLHKLSQMPKEDVDTELAEGEPVRKKKKTHSSNLRKTFLQFKMTNINCKLLLNVEGFPPKMTSFLRVCVSSTVRGYSLTSAIMRLKRKHDDSESGRPMKRPKKDLPFTETKRTRAPDPLRCCQNILKELLSMKHSEYAWPFYEPVDTLALGLHDYHNIIKEPMDLGTIKVRPLPTDTLMHVELHVC</sequence>
<accession>A0A8C5D9W1</accession>
<reference evidence="5" key="3">
    <citation type="submission" date="2025-09" db="UniProtKB">
        <authorList>
            <consortium name="Ensembl"/>
        </authorList>
    </citation>
    <scope>IDENTIFICATION</scope>
</reference>
<dbReference type="GO" id="GO:0006355">
    <property type="term" value="P:regulation of DNA-templated transcription"/>
    <property type="evidence" value="ECO:0007669"/>
    <property type="project" value="TreeGrafter"/>
</dbReference>
<proteinExistence type="predicted"/>
<dbReference type="PROSITE" id="PS50014">
    <property type="entry name" value="BROMODOMAIN_2"/>
    <property type="match status" value="2"/>
</dbReference>
<dbReference type="PANTHER" id="PTHR22880:SF225">
    <property type="entry name" value="BROMODOMAIN-CONTAINING PROTEIN BET-1-RELATED"/>
    <property type="match status" value="1"/>
</dbReference>
<feature type="compositionally biased region" description="Basic and acidic residues" evidence="3">
    <location>
        <begin position="242"/>
        <end position="251"/>
    </location>
</feature>
<evidence type="ECO:0000259" key="4">
    <source>
        <dbReference type="PROSITE" id="PS50014"/>
    </source>
</evidence>
<dbReference type="Gene3D" id="1.20.920.10">
    <property type="entry name" value="Bromodomain-like"/>
    <property type="match status" value="2"/>
</dbReference>
<dbReference type="Pfam" id="PF00439">
    <property type="entry name" value="Bromodomain"/>
    <property type="match status" value="1"/>
</dbReference>
<dbReference type="InterPro" id="IPR050935">
    <property type="entry name" value="Bromo_chromatin_reader"/>
</dbReference>
<dbReference type="AlphaFoldDB" id="A0A8C5D9W1"/>
<feature type="region of interest" description="Disordered" evidence="3">
    <location>
        <begin position="226"/>
        <end position="251"/>
    </location>
</feature>
<dbReference type="PRINTS" id="PR00503">
    <property type="entry name" value="BROMODOMAIN"/>
</dbReference>
<dbReference type="SMART" id="SM00297">
    <property type="entry name" value="BROMO"/>
    <property type="match status" value="1"/>
</dbReference>
<dbReference type="GO" id="GO:0006338">
    <property type="term" value="P:chromatin remodeling"/>
    <property type="evidence" value="ECO:0007669"/>
    <property type="project" value="TreeGrafter"/>
</dbReference>
<keyword evidence="6" id="KW-1185">Reference proteome</keyword>
<dbReference type="InterPro" id="IPR036427">
    <property type="entry name" value="Bromodomain-like_sf"/>
</dbReference>
<dbReference type="Proteomes" id="UP000694680">
    <property type="component" value="Chromosome 5"/>
</dbReference>
<dbReference type="PANTHER" id="PTHR22880">
    <property type="entry name" value="FALZ-RELATED BROMODOMAIN-CONTAINING PROTEINS"/>
    <property type="match status" value="1"/>
</dbReference>
<dbReference type="SUPFAM" id="SSF47370">
    <property type="entry name" value="Bromodomain"/>
    <property type="match status" value="2"/>
</dbReference>
<dbReference type="GO" id="GO:0000785">
    <property type="term" value="C:chromatin"/>
    <property type="evidence" value="ECO:0007669"/>
    <property type="project" value="TreeGrafter"/>
</dbReference>
<feature type="domain" description="Bromo" evidence="4">
    <location>
        <begin position="272"/>
        <end position="310"/>
    </location>
</feature>